<protein>
    <recommendedName>
        <fullName evidence="10">tRNA dimethylallyltransferase</fullName>
        <ecNumber evidence="10">2.5.1.75</ecNumber>
    </recommendedName>
    <alternativeName>
        <fullName evidence="10">Dimethylallyl diphosphate:tRNA dimethylallyltransferase</fullName>
        <shortName evidence="10">DMAPP:tRNA dimethylallyltransferase</shortName>
        <shortName evidence="10">DMATase</shortName>
    </alternativeName>
    <alternativeName>
        <fullName evidence="10">Isopentenyl-diphosphate:tRNA isopentenyltransferase</fullName>
        <shortName evidence="10">IPP transferase</shortName>
        <shortName evidence="10">IPPT</shortName>
        <shortName evidence="10">IPTase</shortName>
    </alternativeName>
</protein>
<feature type="region of interest" description="Interaction with substrate tRNA" evidence="10">
    <location>
        <begin position="37"/>
        <end position="40"/>
    </location>
</feature>
<keyword evidence="7 10" id="KW-0067">ATP-binding</keyword>
<evidence type="ECO:0000256" key="13">
    <source>
        <dbReference type="RuleBase" id="RU003785"/>
    </source>
</evidence>
<comment type="subunit">
    <text evidence="10">Monomer.</text>
</comment>
<comment type="caution">
    <text evidence="10">Lacks conserved residue(s) required for the propagation of feature annotation.</text>
</comment>
<reference evidence="14 15" key="1">
    <citation type="journal article" date="2015" name="Nature">
        <title>rRNA introns, odd ribosomes, and small enigmatic genomes across a large radiation of phyla.</title>
        <authorList>
            <person name="Brown C.T."/>
            <person name="Hug L.A."/>
            <person name="Thomas B.C."/>
            <person name="Sharon I."/>
            <person name="Castelle C.J."/>
            <person name="Singh A."/>
            <person name="Wilkins M.J."/>
            <person name="Williams K.H."/>
            <person name="Banfield J.F."/>
        </authorList>
    </citation>
    <scope>NUCLEOTIDE SEQUENCE [LARGE SCALE GENOMIC DNA]</scope>
</reference>
<evidence type="ECO:0000256" key="8">
    <source>
        <dbReference type="ARBA" id="ARBA00022842"/>
    </source>
</evidence>
<keyword evidence="5 10" id="KW-0819">tRNA processing</keyword>
<evidence type="ECO:0000256" key="4">
    <source>
        <dbReference type="ARBA" id="ARBA00022679"/>
    </source>
</evidence>
<comment type="similarity">
    <text evidence="3 10 13">Belongs to the IPP transferase family.</text>
</comment>
<comment type="function">
    <text evidence="2 10 12">Catalyzes the transfer of a dimethylallyl group onto the adenine at position 37 in tRNAs that read codons beginning with uridine, leading to the formation of N6-(dimethylallyl)adenosine (i(6)A).</text>
</comment>
<sequence length="324" mass="37100">MDILHKIIAVVGPTASGKSSLGITLAQFFGGEILAVDSRTVYRGMNIGTAKPAGEWQTLESPKKKSGDIRALFGGLHCLVVEDVPHWGFDLADPDEDYNVSLFKQDAKKTIQDILHRGHIPILVGGTGLWFDALVRNLEIPEVKPDLLLRQSFEERHVDDLFAEFKRLDPDGALVIDRYNKRRLVRALEVCHVTGSPFSELRQAGNPLYDCLWIGLDIPREELYQRIDTRVDEMVAHEFVTEVRHLYEQYGCEIPSMSGIGYQQICRFFQGKESLKEAIEDIKQDTRHYAKRQLTWFRRNSDIHWVKGREEAMDLTKIFFVNNT</sequence>
<dbReference type="InterPro" id="IPR027417">
    <property type="entry name" value="P-loop_NTPase"/>
</dbReference>
<evidence type="ECO:0000256" key="3">
    <source>
        <dbReference type="ARBA" id="ARBA00005842"/>
    </source>
</evidence>
<organism evidence="14 15">
    <name type="scientific">Candidatus Uhrbacteria bacterium GW2011_GWF2_41_16</name>
    <dbReference type="NCBI Taxonomy" id="1618997"/>
    <lineage>
        <taxon>Bacteria</taxon>
        <taxon>Candidatus Uhriibacteriota</taxon>
    </lineage>
</organism>
<comment type="caution">
    <text evidence="14">The sequence shown here is derived from an EMBL/GenBank/DDBJ whole genome shotgun (WGS) entry which is preliminary data.</text>
</comment>
<dbReference type="InterPro" id="IPR039657">
    <property type="entry name" value="Dimethylallyltransferase"/>
</dbReference>
<dbReference type="Gene3D" id="3.40.50.300">
    <property type="entry name" value="P-loop containing nucleotide triphosphate hydrolases"/>
    <property type="match status" value="1"/>
</dbReference>
<dbReference type="Pfam" id="PF01715">
    <property type="entry name" value="IPPT"/>
    <property type="match status" value="1"/>
</dbReference>
<gene>
    <name evidence="10" type="primary">miaA</name>
    <name evidence="14" type="ORF">UU48_C0001G0071</name>
</gene>
<dbReference type="SUPFAM" id="SSF52540">
    <property type="entry name" value="P-loop containing nucleoside triphosphate hydrolases"/>
    <property type="match status" value="1"/>
</dbReference>
<evidence type="ECO:0000256" key="6">
    <source>
        <dbReference type="ARBA" id="ARBA00022741"/>
    </source>
</evidence>
<evidence type="ECO:0000256" key="11">
    <source>
        <dbReference type="RuleBase" id="RU003783"/>
    </source>
</evidence>
<feature type="site" description="Interaction with substrate tRNA" evidence="10">
    <location>
        <position position="150"/>
    </location>
</feature>
<dbReference type="InterPro" id="IPR018022">
    <property type="entry name" value="IPT"/>
</dbReference>
<feature type="site" description="Interaction with substrate tRNA" evidence="10">
    <location>
        <position position="127"/>
    </location>
</feature>
<proteinExistence type="inferred from homology"/>
<dbReference type="AlphaFoldDB" id="A0A0G0VGF8"/>
<dbReference type="PANTHER" id="PTHR11088:SF60">
    <property type="entry name" value="TRNA DIMETHYLALLYLTRANSFERASE"/>
    <property type="match status" value="1"/>
</dbReference>
<dbReference type="HAMAP" id="MF_00185">
    <property type="entry name" value="IPP_trans"/>
    <property type="match status" value="1"/>
</dbReference>
<comment type="cofactor">
    <cofactor evidence="1 10">
        <name>Mg(2+)</name>
        <dbReference type="ChEBI" id="CHEBI:18420"/>
    </cofactor>
</comment>
<comment type="catalytic activity">
    <reaction evidence="9 10 11">
        <text>adenosine(37) in tRNA + dimethylallyl diphosphate = N(6)-dimethylallyladenosine(37) in tRNA + diphosphate</text>
        <dbReference type="Rhea" id="RHEA:26482"/>
        <dbReference type="Rhea" id="RHEA-COMP:10162"/>
        <dbReference type="Rhea" id="RHEA-COMP:10375"/>
        <dbReference type="ChEBI" id="CHEBI:33019"/>
        <dbReference type="ChEBI" id="CHEBI:57623"/>
        <dbReference type="ChEBI" id="CHEBI:74411"/>
        <dbReference type="ChEBI" id="CHEBI:74415"/>
        <dbReference type="EC" id="2.5.1.75"/>
    </reaction>
</comment>
<dbReference type="GO" id="GO:0052381">
    <property type="term" value="F:tRNA dimethylallyltransferase activity"/>
    <property type="evidence" value="ECO:0007669"/>
    <property type="project" value="UniProtKB-UniRule"/>
</dbReference>
<evidence type="ECO:0000256" key="1">
    <source>
        <dbReference type="ARBA" id="ARBA00001946"/>
    </source>
</evidence>
<dbReference type="PANTHER" id="PTHR11088">
    <property type="entry name" value="TRNA DIMETHYLALLYLTRANSFERASE"/>
    <property type="match status" value="1"/>
</dbReference>
<evidence type="ECO:0000256" key="9">
    <source>
        <dbReference type="ARBA" id="ARBA00049563"/>
    </source>
</evidence>
<dbReference type="PATRIC" id="fig|1618997.3.peg.72"/>
<evidence type="ECO:0000256" key="10">
    <source>
        <dbReference type="HAMAP-Rule" id="MF_00185"/>
    </source>
</evidence>
<evidence type="ECO:0000256" key="2">
    <source>
        <dbReference type="ARBA" id="ARBA00003213"/>
    </source>
</evidence>
<keyword evidence="8 10" id="KW-0460">Magnesium</keyword>
<keyword evidence="6 10" id="KW-0547">Nucleotide-binding</keyword>
<evidence type="ECO:0000313" key="15">
    <source>
        <dbReference type="Proteomes" id="UP000034746"/>
    </source>
</evidence>
<evidence type="ECO:0000256" key="5">
    <source>
        <dbReference type="ARBA" id="ARBA00022694"/>
    </source>
</evidence>
<evidence type="ECO:0000313" key="14">
    <source>
        <dbReference type="EMBL" id="KKR98716.1"/>
    </source>
</evidence>
<dbReference type="GO" id="GO:0006400">
    <property type="term" value="P:tRNA modification"/>
    <property type="evidence" value="ECO:0007669"/>
    <property type="project" value="TreeGrafter"/>
</dbReference>
<evidence type="ECO:0000256" key="12">
    <source>
        <dbReference type="RuleBase" id="RU003784"/>
    </source>
</evidence>
<dbReference type="Gene3D" id="1.10.20.140">
    <property type="match status" value="1"/>
</dbReference>
<feature type="binding site" evidence="10">
    <location>
        <begin position="12"/>
        <end position="19"/>
    </location>
    <ligand>
        <name>ATP</name>
        <dbReference type="ChEBI" id="CHEBI:30616"/>
    </ligand>
</feature>
<dbReference type="EC" id="2.5.1.75" evidence="10"/>
<name>A0A0G0VGF8_9BACT</name>
<dbReference type="Proteomes" id="UP000034746">
    <property type="component" value="Unassembled WGS sequence"/>
</dbReference>
<dbReference type="EMBL" id="LCAU01000001">
    <property type="protein sequence ID" value="KKR98716.1"/>
    <property type="molecule type" value="Genomic_DNA"/>
</dbReference>
<evidence type="ECO:0000256" key="7">
    <source>
        <dbReference type="ARBA" id="ARBA00022840"/>
    </source>
</evidence>
<dbReference type="GO" id="GO:0005524">
    <property type="term" value="F:ATP binding"/>
    <property type="evidence" value="ECO:0007669"/>
    <property type="project" value="UniProtKB-UniRule"/>
</dbReference>
<feature type="binding site" evidence="10">
    <location>
        <begin position="14"/>
        <end position="19"/>
    </location>
    <ligand>
        <name>substrate</name>
    </ligand>
</feature>
<accession>A0A0G0VGF8</accession>
<keyword evidence="4 10" id="KW-0808">Transferase</keyword>
<dbReference type="NCBIfam" id="TIGR00174">
    <property type="entry name" value="miaA"/>
    <property type="match status" value="1"/>
</dbReference>